<dbReference type="InterPro" id="IPR005017">
    <property type="entry name" value="OMPP1/FadL/TodX"/>
</dbReference>
<dbReference type="Gene3D" id="2.40.160.60">
    <property type="entry name" value="Outer membrane protein transport protein (OMPP1/FadL/TodX)"/>
    <property type="match status" value="1"/>
</dbReference>
<keyword evidence="5 8" id="KW-0732">Signal</keyword>
<keyword evidence="4" id="KW-0812">Transmembrane</keyword>
<reference evidence="9 10" key="1">
    <citation type="submission" date="2022-04" db="EMBL/GenBank/DDBJ databases">
        <title>Rhizobium coralii sp. nov., isolated from coral Turbinaria peltata.</title>
        <authorList>
            <person name="Sun H."/>
        </authorList>
    </citation>
    <scope>NUCLEOTIDE SEQUENCE [LARGE SCALE GENOMIC DNA]</scope>
    <source>
        <strain evidence="9 10">NTR19</strain>
    </source>
</reference>
<comment type="subcellular location">
    <subcellularLocation>
        <location evidence="1">Cell outer membrane</location>
        <topology evidence="1">Multi-pass membrane protein</topology>
    </subcellularLocation>
</comment>
<evidence type="ECO:0000256" key="5">
    <source>
        <dbReference type="ARBA" id="ARBA00022729"/>
    </source>
</evidence>
<dbReference type="EMBL" id="JALPRY010000014">
    <property type="protein sequence ID" value="MCK8780925.1"/>
    <property type="molecule type" value="Genomic_DNA"/>
</dbReference>
<dbReference type="SUPFAM" id="SSF56935">
    <property type="entry name" value="Porins"/>
    <property type="match status" value="1"/>
</dbReference>
<evidence type="ECO:0000256" key="3">
    <source>
        <dbReference type="ARBA" id="ARBA00022452"/>
    </source>
</evidence>
<evidence type="ECO:0000256" key="6">
    <source>
        <dbReference type="ARBA" id="ARBA00023136"/>
    </source>
</evidence>
<keyword evidence="6" id="KW-0472">Membrane</keyword>
<evidence type="ECO:0000313" key="9">
    <source>
        <dbReference type="EMBL" id="MCK8780925.1"/>
    </source>
</evidence>
<dbReference type="PANTHER" id="PTHR35093:SF8">
    <property type="entry name" value="OUTER MEMBRANE PROTEIN NMB0088-RELATED"/>
    <property type="match status" value="1"/>
</dbReference>
<evidence type="ECO:0000256" key="8">
    <source>
        <dbReference type="SAM" id="SignalP"/>
    </source>
</evidence>
<keyword evidence="10" id="KW-1185">Reference proteome</keyword>
<keyword evidence="3" id="KW-1134">Transmembrane beta strand</keyword>
<accession>A0ABT0ISS4</accession>
<gene>
    <name evidence="9" type="ORF">M0654_13120</name>
</gene>
<evidence type="ECO:0000313" key="10">
    <source>
        <dbReference type="Proteomes" id="UP001202827"/>
    </source>
</evidence>
<evidence type="ECO:0000256" key="4">
    <source>
        <dbReference type="ARBA" id="ARBA00022692"/>
    </source>
</evidence>
<comment type="similarity">
    <text evidence="2">Belongs to the OmpP1/FadL family.</text>
</comment>
<dbReference type="RefSeq" id="WP_248683503.1">
    <property type="nucleotide sequence ID" value="NZ_JALPRY010000014.1"/>
</dbReference>
<feature type="signal peptide" evidence="8">
    <location>
        <begin position="1"/>
        <end position="25"/>
    </location>
</feature>
<dbReference type="Pfam" id="PF03349">
    <property type="entry name" value="Toluene_X"/>
    <property type="match status" value="1"/>
</dbReference>
<name>A0ABT0ISS4_9HYPH</name>
<dbReference type="Proteomes" id="UP001202827">
    <property type="component" value="Unassembled WGS sequence"/>
</dbReference>
<sequence length="427" mass="45385">MVRKTLAGGFVAAAGLVALQSPAFAGGLERGGYNIDLLFDPGKVAAEAAATYVMPQRKLKNVQDVDTTSGAFPFNGTAAGNGGGNLNGLSTSADGSEGYWVPRIGIKAGIDNADCMFDYSEPWGAHKKPGRDWAGANEDIETKVESRNYALTCSYRFDAGPGQLRIIGGGFYQEVFGFQERLVQDFTGVPPAFGGLQSGVGRLDLEGDGWGWRAGLAYEIPEYAFRASLVYNSEVKLNDITGTLDLSQVNGTAPFDVYGSQSMPDVVELRVQSGIAPDWLAFGSVKWTDWSQLQKVRFFCKDPGAFAGCASPGGVTALDLGYRDGWTISGGIGHKFNEQWSGAASITWDRGTSQGYGTNTDTWTLGLGAAYTPNENVEFRLAGVIGVLTGGESGRVTLGGEEYGTRANYDFGDDLVTAISTSVKVRF</sequence>
<feature type="chain" id="PRO_5046624060" evidence="8">
    <location>
        <begin position="26"/>
        <end position="427"/>
    </location>
</feature>
<evidence type="ECO:0000256" key="7">
    <source>
        <dbReference type="ARBA" id="ARBA00023237"/>
    </source>
</evidence>
<comment type="caution">
    <text evidence="9">The sequence shown here is derived from an EMBL/GenBank/DDBJ whole genome shotgun (WGS) entry which is preliminary data.</text>
</comment>
<keyword evidence="7" id="KW-0998">Cell outer membrane</keyword>
<protein>
    <submittedName>
        <fullName evidence="9">OmpP1/FadL family transporter</fullName>
    </submittedName>
</protein>
<evidence type="ECO:0000256" key="2">
    <source>
        <dbReference type="ARBA" id="ARBA00008163"/>
    </source>
</evidence>
<proteinExistence type="inferred from homology"/>
<dbReference type="PANTHER" id="PTHR35093">
    <property type="entry name" value="OUTER MEMBRANE PROTEIN NMB0088-RELATED"/>
    <property type="match status" value="1"/>
</dbReference>
<organism evidence="9 10">
    <name type="scientific">Neorhizobium turbinariae</name>
    <dbReference type="NCBI Taxonomy" id="2937795"/>
    <lineage>
        <taxon>Bacteria</taxon>
        <taxon>Pseudomonadati</taxon>
        <taxon>Pseudomonadota</taxon>
        <taxon>Alphaproteobacteria</taxon>
        <taxon>Hyphomicrobiales</taxon>
        <taxon>Rhizobiaceae</taxon>
        <taxon>Rhizobium/Agrobacterium group</taxon>
        <taxon>Neorhizobium</taxon>
    </lineage>
</organism>
<evidence type="ECO:0000256" key="1">
    <source>
        <dbReference type="ARBA" id="ARBA00004571"/>
    </source>
</evidence>